<accession>A0A418N5G9</accession>
<evidence type="ECO:0000313" key="2">
    <source>
        <dbReference type="Proteomes" id="UP000284189"/>
    </source>
</evidence>
<dbReference type="EMBL" id="QXFJ01000029">
    <property type="protein sequence ID" value="RIV69376.1"/>
    <property type="molecule type" value="Genomic_DNA"/>
</dbReference>
<name>A0A418N5G9_9FLAO</name>
<organism evidence="1 2">
    <name type="scientific">Flagellimonas aequoris</name>
    <dbReference type="NCBI Taxonomy" id="2306997"/>
    <lineage>
        <taxon>Bacteria</taxon>
        <taxon>Pseudomonadati</taxon>
        <taxon>Bacteroidota</taxon>
        <taxon>Flavobacteriia</taxon>
        <taxon>Flavobacteriales</taxon>
        <taxon>Flavobacteriaceae</taxon>
        <taxon>Flagellimonas</taxon>
    </lineage>
</organism>
<proteinExistence type="predicted"/>
<gene>
    <name evidence="1" type="ORF">D2U88_13330</name>
</gene>
<protein>
    <submittedName>
        <fullName evidence="1">Uncharacterized protein</fullName>
    </submittedName>
</protein>
<reference evidence="1 2" key="1">
    <citation type="submission" date="2018-08" db="EMBL/GenBank/DDBJ databases">
        <title>Proposal of Muricauda 72 sp.nov. and Muricauda NH166 sp.nov., isolated from seawater.</title>
        <authorList>
            <person name="Cheng H."/>
            <person name="Wu Y.-H."/>
            <person name="Guo L.-L."/>
            <person name="Xu X.-W."/>
        </authorList>
    </citation>
    <scope>NUCLEOTIDE SEQUENCE [LARGE SCALE GENOMIC DNA]</scope>
    <source>
        <strain evidence="1 2">NH166</strain>
    </source>
</reference>
<comment type="caution">
    <text evidence="1">The sequence shown here is derived from an EMBL/GenBank/DDBJ whole genome shotgun (WGS) entry which is preliminary data.</text>
</comment>
<dbReference type="Proteomes" id="UP000284189">
    <property type="component" value="Unassembled WGS sequence"/>
</dbReference>
<sequence length="65" mass="7069">MIKSFKGLPFSFMDNSANRVKNSPLFFGHCFPNFKGRLFASYVRSTIKEGGSVKAFGLKSGGSAT</sequence>
<dbReference type="AlphaFoldDB" id="A0A418N5G9"/>
<evidence type="ECO:0000313" key="1">
    <source>
        <dbReference type="EMBL" id="RIV69376.1"/>
    </source>
</evidence>